<evidence type="ECO:0000256" key="1">
    <source>
        <dbReference type="SAM" id="Phobius"/>
    </source>
</evidence>
<dbReference type="AlphaFoldDB" id="A0A1I4NCL3"/>
<feature type="transmembrane region" description="Helical" evidence="1">
    <location>
        <begin position="378"/>
        <end position="398"/>
    </location>
</feature>
<feature type="transmembrane region" description="Helical" evidence="1">
    <location>
        <begin position="181"/>
        <end position="212"/>
    </location>
</feature>
<protein>
    <submittedName>
        <fullName evidence="2">Uncharacterized iron-regulated membrane protein</fullName>
    </submittedName>
</protein>
<dbReference type="OrthoDB" id="9776609at2"/>
<dbReference type="PANTHER" id="PTHR34219">
    <property type="entry name" value="IRON-REGULATED INNER MEMBRANE PROTEIN-RELATED"/>
    <property type="match status" value="1"/>
</dbReference>
<keyword evidence="1" id="KW-1133">Transmembrane helix</keyword>
<dbReference type="Proteomes" id="UP000199520">
    <property type="component" value="Unassembled WGS sequence"/>
</dbReference>
<feature type="transmembrane region" description="Helical" evidence="1">
    <location>
        <begin position="475"/>
        <end position="495"/>
    </location>
</feature>
<evidence type="ECO:0000313" key="2">
    <source>
        <dbReference type="EMBL" id="SFM13312.1"/>
    </source>
</evidence>
<feature type="transmembrane region" description="Helical" evidence="1">
    <location>
        <begin position="441"/>
        <end position="463"/>
    </location>
</feature>
<feature type="transmembrane region" description="Helical" evidence="1">
    <location>
        <begin position="335"/>
        <end position="357"/>
    </location>
</feature>
<keyword evidence="1" id="KW-0472">Membrane</keyword>
<evidence type="ECO:0000313" key="3">
    <source>
        <dbReference type="Proteomes" id="UP000199520"/>
    </source>
</evidence>
<dbReference type="Pfam" id="PF03929">
    <property type="entry name" value="PepSY_TM"/>
    <property type="match status" value="1"/>
</dbReference>
<dbReference type="PANTHER" id="PTHR34219:SF4">
    <property type="entry name" value="PEPSY DOMAIN-CONTAINING PROTEIN"/>
    <property type="match status" value="1"/>
</dbReference>
<proteinExistence type="predicted"/>
<dbReference type="InterPro" id="IPR005625">
    <property type="entry name" value="PepSY-ass_TM"/>
</dbReference>
<organism evidence="2 3">
    <name type="scientific">Pelosinus propionicus DSM 13327</name>
    <dbReference type="NCBI Taxonomy" id="1123291"/>
    <lineage>
        <taxon>Bacteria</taxon>
        <taxon>Bacillati</taxon>
        <taxon>Bacillota</taxon>
        <taxon>Negativicutes</taxon>
        <taxon>Selenomonadales</taxon>
        <taxon>Sporomusaceae</taxon>
        <taxon>Pelosinus</taxon>
    </lineage>
</organism>
<gene>
    <name evidence="2" type="ORF">SAMN04490355_104434</name>
</gene>
<accession>A0A1I4NCL3</accession>
<keyword evidence="1" id="KW-0812">Transmembrane</keyword>
<name>A0A1I4NCL3_9FIRM</name>
<keyword evidence="3" id="KW-1185">Reference proteome</keyword>
<sequence length="517" mass="58446">MNQLKEKKSFTLGMSELHTWGGLVFGWLLFVIFFTGTLAVFEQELTHWMQPHVRINEVEPIQALASAEKQLRKLSPKADTWMIALPQQRHQDLEITWIKGKKSVEKHVNPQSGAIIKLPETGGGHFFAHFHFELHSGKVGLWLVSLASMMMLAALVSGIAIRRKVFKEFFCLHWRKNWLNVHTMTGVFTLPFILLITYTGLTVTFLMLLPIAPQILYGDSWKGPQSVAAKTFERPRSNMPGELVPLTRLLPLAEAELGEGKISFIRIRNPGDQKAVVTFFRTVDDTIVAISNRVVYDGVTGELLGSQTAWSKYVHIFRSLVGLHIARFGGYPVSWLYFAFGLISCVMIAAGLIFFTIKRRSRYARDSQMAQWMYRAIEAFNTTAITGLIIACIAYLWANRLLPFGIKERADAEITAFFSIWLIMLLHSFLRPPLRAWIEQLRIAAGFCIGLPVLNALTTNVGLLQSIPRNDWMTASVDLTAASLGIILALVSWRVSLHQRNSEKEHVKLGEAEQRIK</sequence>
<feature type="transmembrane region" description="Helical" evidence="1">
    <location>
        <begin position="20"/>
        <end position="41"/>
    </location>
</feature>
<dbReference type="STRING" id="1123291.SAMN04490355_104434"/>
<reference evidence="3" key="1">
    <citation type="submission" date="2016-10" db="EMBL/GenBank/DDBJ databases">
        <authorList>
            <person name="Varghese N."/>
            <person name="Submissions S."/>
        </authorList>
    </citation>
    <scope>NUCLEOTIDE SEQUENCE [LARGE SCALE GENOMIC DNA]</scope>
    <source>
        <strain evidence="3">DSM 13327</strain>
    </source>
</reference>
<dbReference type="RefSeq" id="WP_090941438.1">
    <property type="nucleotide sequence ID" value="NZ_FOTS01000044.1"/>
</dbReference>
<feature type="transmembrane region" description="Helical" evidence="1">
    <location>
        <begin position="410"/>
        <end position="429"/>
    </location>
</feature>
<dbReference type="EMBL" id="FOTS01000044">
    <property type="protein sequence ID" value="SFM13312.1"/>
    <property type="molecule type" value="Genomic_DNA"/>
</dbReference>
<feature type="transmembrane region" description="Helical" evidence="1">
    <location>
        <begin position="139"/>
        <end position="161"/>
    </location>
</feature>